<name>A0A832TDR4_9CREN</name>
<dbReference type="OMA" id="VNGMAGL"/>
<accession>A0A832TDR4</accession>
<protein>
    <submittedName>
        <fullName evidence="1">NAD(P)/FAD-dependent oxidoreductase</fullName>
    </submittedName>
</protein>
<gene>
    <name evidence="1" type="ORF">HA332_07245</name>
</gene>
<dbReference type="RefSeq" id="WP_010979146.1">
    <property type="nucleotide sequence ID" value="NZ_BAABQO010000022.1"/>
</dbReference>
<dbReference type="PANTHER" id="PTHR10668:SF103">
    <property type="entry name" value="PYRIDINE NUCLEOTIDE-DISULFIDE OXIDOREDUCTASE DOMAIN-CONTAINING PROTEIN 2"/>
    <property type="match status" value="1"/>
</dbReference>
<dbReference type="AlphaFoldDB" id="A0A832TDR4"/>
<dbReference type="PANTHER" id="PTHR10668">
    <property type="entry name" value="PHYTOENE DEHYDROGENASE"/>
    <property type="match status" value="1"/>
</dbReference>
<sequence length="433" mass="49196">MNYDVIIIGAGHNGLVSANYLAKHGLKVLVIEARSKPGGMADTAEYKGLKYSKASYVLGLFPKRIEEELGIYFPVIDSPFADIFLTEDGEVLYLWRDEKKRIEEFRKHGEYKYEKLDRLIFKLKRIVEEKFLFVTKPPSIDDFKKAVESTELEIFLEPTRKVLSEYLDNKFHEALAYAFMFNLPAYIMAYYFSLEWRIVKGGMGSVGKVLEENAKKLGVDFMYDTRVEEIVIKNGKAEGVSINNGKVIQSKVVLHAGSPVLLNRLTNGMIRVYHPNFIPGWRRWTLLLKEAPKVPDFMKDNLDSLFTLPFGEVTIPSAVDPSLGCHVITSMGGDIEEIKDFFKVKEESVIHIDLLTADKLEKEYLAPFGDMNHMPMTPEFMFDDRPVKGWGYTTPIKNLYITGSGTYPGGQVTGIPGRNAAMKILEDLIRENT</sequence>
<dbReference type="Pfam" id="PF13450">
    <property type="entry name" value="NAD_binding_8"/>
    <property type="match status" value="1"/>
</dbReference>
<dbReference type="Proteomes" id="UP000646844">
    <property type="component" value="Unassembled WGS sequence"/>
</dbReference>
<evidence type="ECO:0000313" key="1">
    <source>
        <dbReference type="EMBL" id="HII74162.1"/>
    </source>
</evidence>
<dbReference type="Gene3D" id="3.50.50.60">
    <property type="entry name" value="FAD/NAD(P)-binding domain"/>
    <property type="match status" value="2"/>
</dbReference>
<dbReference type="PRINTS" id="PR00420">
    <property type="entry name" value="RNGMNOXGNASE"/>
</dbReference>
<reference evidence="1" key="1">
    <citation type="journal article" date="2020" name="bioRxiv">
        <title>A rank-normalized archaeal taxonomy based on genome phylogeny resolves widespread incomplete and uneven classifications.</title>
        <authorList>
            <person name="Rinke C."/>
            <person name="Chuvochina M."/>
            <person name="Mussig A.J."/>
            <person name="Chaumeil P.-A."/>
            <person name="Waite D.W."/>
            <person name="Whitman W.B."/>
            <person name="Parks D.H."/>
            <person name="Hugenholtz P."/>
        </authorList>
    </citation>
    <scope>NUCLEOTIDE SEQUENCE</scope>
    <source>
        <strain evidence="1">UBA8838</strain>
    </source>
</reference>
<dbReference type="EMBL" id="DUJO01000030">
    <property type="protein sequence ID" value="HII74162.1"/>
    <property type="molecule type" value="Genomic_DNA"/>
</dbReference>
<evidence type="ECO:0000313" key="2">
    <source>
        <dbReference type="Proteomes" id="UP000646844"/>
    </source>
</evidence>
<organism evidence="1 2">
    <name type="scientific">Sulfurisphaera tokodaii</name>
    <dbReference type="NCBI Taxonomy" id="111955"/>
    <lineage>
        <taxon>Archaea</taxon>
        <taxon>Thermoproteota</taxon>
        <taxon>Thermoprotei</taxon>
        <taxon>Sulfolobales</taxon>
        <taxon>Sulfolobaceae</taxon>
        <taxon>Sulfurisphaera</taxon>
    </lineage>
</organism>
<dbReference type="GeneID" id="1459119"/>
<dbReference type="InterPro" id="IPR036188">
    <property type="entry name" value="FAD/NAD-bd_sf"/>
</dbReference>
<comment type="caution">
    <text evidence="1">The sequence shown here is derived from an EMBL/GenBank/DDBJ whole genome shotgun (WGS) entry which is preliminary data.</text>
</comment>
<proteinExistence type="predicted"/>
<dbReference type="SUPFAM" id="SSF51905">
    <property type="entry name" value="FAD/NAD(P)-binding domain"/>
    <property type="match status" value="1"/>
</dbReference>